<dbReference type="InterPro" id="IPR025366">
    <property type="entry name" value="DUF4270"/>
</dbReference>
<organism evidence="1 2">
    <name type="scientific">Leeuwenhoekiella parthenopeia</name>
    <dbReference type="NCBI Taxonomy" id="2890320"/>
    <lineage>
        <taxon>Bacteria</taxon>
        <taxon>Pseudomonadati</taxon>
        <taxon>Bacteroidota</taxon>
        <taxon>Flavobacteriia</taxon>
        <taxon>Flavobacteriales</taxon>
        <taxon>Flavobacteriaceae</taxon>
        <taxon>Leeuwenhoekiella</taxon>
    </lineage>
</organism>
<dbReference type="PROSITE" id="PS51257">
    <property type="entry name" value="PROKAR_LIPOPROTEIN"/>
    <property type="match status" value="1"/>
</dbReference>
<gene>
    <name evidence="1" type="ORF">LLW17_03400</name>
</gene>
<evidence type="ECO:0000313" key="1">
    <source>
        <dbReference type="EMBL" id="MCC4211753.1"/>
    </source>
</evidence>
<proteinExistence type="predicted"/>
<accession>A0ABS8GQH5</accession>
<dbReference type="Pfam" id="PF14092">
    <property type="entry name" value="DUF4270"/>
    <property type="match status" value="1"/>
</dbReference>
<protein>
    <submittedName>
        <fullName evidence="1">DUF4270 domain-containing protein</fullName>
    </submittedName>
</protein>
<reference evidence="1 2" key="1">
    <citation type="submission" date="2021-11" db="EMBL/GenBank/DDBJ databases">
        <title>Seasonal and diel survey of microbial diversity of the Tyrrhenian coast.</title>
        <authorList>
            <person name="Gattoni G."/>
            <person name="Corral P."/>
        </authorList>
    </citation>
    <scope>NUCLEOTIDE SEQUENCE [LARGE SCALE GENOMIC DNA]</scope>
    <source>
        <strain evidence="1 2">Mr9</strain>
    </source>
</reference>
<comment type="caution">
    <text evidence="1">The sequence shown here is derived from an EMBL/GenBank/DDBJ whole genome shotgun (WGS) entry which is preliminary data.</text>
</comment>
<dbReference type="EMBL" id="JAJGMW010000003">
    <property type="protein sequence ID" value="MCC4211753.1"/>
    <property type="molecule type" value="Genomic_DNA"/>
</dbReference>
<name>A0ABS8GQH5_9FLAO</name>
<keyword evidence="2" id="KW-1185">Reference proteome</keyword>
<dbReference type="RefSeq" id="WP_228228861.1">
    <property type="nucleotide sequence ID" value="NZ_JAJGMW010000003.1"/>
</dbReference>
<dbReference type="Proteomes" id="UP001197770">
    <property type="component" value="Unassembled WGS sequence"/>
</dbReference>
<evidence type="ECO:0000313" key="2">
    <source>
        <dbReference type="Proteomes" id="UP001197770"/>
    </source>
</evidence>
<sequence>MKLNTVLSRTLGSLMFLFILVSCQDDFQEVGNGLVDASNFTSESSELDVVAYNRPFFNGSGVQTNGLSAGALGFYQDTIYGNTTASYLTQVGLTSYNPSFGENPVIDTVLIDITYYSTSSINAENETEYSLDSVYGNNPIKLTAYRSKYFLSETAPPDFTESAVYYSNDLQQFSGIEDRILFEVNSLVPSDEAVPNVAEGSTGTVDTTLVSPRLRLKLTDQDTKDFWKQAIFDQEGSDALFNSNSFRNYFRGIYLKAESIGGTGNYFLFDRANSGITIKYKSGPDTDREESSVRINFEGNSVIGYQNDFKAEVEAEVGTINTTEGDDNLLLKGGQGSMAVIELFGGPDSDDDGISDVLETERSKQRIIREANLEFFVNDDLINAFTNNVAVQIAPRIYIYNLETNQPLADYNADASVSSQGVVAAVGTSHLGPLRERDNGDRSYRIRITEHVKGLLNPDNENPATKLGIVVSQNLIFTGTGMIENTTDEDRPNRLPFTSIISQQGTVLYGTGANVPEAQKLKLRIFYAEVSNQ</sequence>